<reference evidence="2 3" key="1">
    <citation type="submission" date="2016-10" db="EMBL/GenBank/DDBJ databases">
        <authorList>
            <person name="de Groot N.N."/>
        </authorList>
    </citation>
    <scope>NUCLEOTIDE SEQUENCE [LARGE SCALE GENOMIC DNA]</scope>
    <source>
        <strain evidence="2 3">DSM 1736</strain>
    </source>
</reference>
<proteinExistence type="predicted"/>
<dbReference type="AlphaFoldDB" id="A0A1G9ZWK8"/>
<evidence type="ECO:0000313" key="3">
    <source>
        <dbReference type="Proteomes" id="UP000214880"/>
    </source>
</evidence>
<accession>A0A1G9ZWK8</accession>
<name>A0A1G9ZWK8_9FIRM</name>
<protein>
    <submittedName>
        <fullName evidence="2">Helix-turn-helix domain-containing protein</fullName>
    </submittedName>
</protein>
<dbReference type="RefSeq" id="WP_092074991.1">
    <property type="nucleotide sequence ID" value="NZ_FNHB01000015.1"/>
</dbReference>
<gene>
    <name evidence="2" type="ORF">SAMN04488502_11582</name>
</gene>
<keyword evidence="3" id="KW-1185">Reference proteome</keyword>
<evidence type="ECO:0000256" key="1">
    <source>
        <dbReference type="SAM" id="MobiDB-lite"/>
    </source>
</evidence>
<dbReference type="Proteomes" id="UP000214880">
    <property type="component" value="Unassembled WGS sequence"/>
</dbReference>
<sequence>MPRYTIKAFAEKEQVSEAIVSSWIYKHGLPVIKIGRRIYIEDGDFENWLKDHKTVITQQLVPPEARRVEMPKQCQKSGNRGILSKLRPAR</sequence>
<organism evidence="2 3">
    <name type="scientific">Dendrosporobacter quercicolus</name>
    <dbReference type="NCBI Taxonomy" id="146817"/>
    <lineage>
        <taxon>Bacteria</taxon>
        <taxon>Bacillati</taxon>
        <taxon>Bacillota</taxon>
        <taxon>Negativicutes</taxon>
        <taxon>Selenomonadales</taxon>
        <taxon>Sporomusaceae</taxon>
        <taxon>Dendrosporobacter</taxon>
    </lineage>
</organism>
<feature type="region of interest" description="Disordered" evidence="1">
    <location>
        <begin position="67"/>
        <end position="90"/>
    </location>
</feature>
<dbReference type="OrthoDB" id="1684708at2"/>
<evidence type="ECO:0000313" key="2">
    <source>
        <dbReference type="EMBL" id="SDN25465.1"/>
    </source>
</evidence>
<dbReference type="InterPro" id="IPR009061">
    <property type="entry name" value="DNA-bd_dom_put_sf"/>
</dbReference>
<dbReference type="EMBL" id="FNHB01000015">
    <property type="protein sequence ID" value="SDN25465.1"/>
    <property type="molecule type" value="Genomic_DNA"/>
</dbReference>
<dbReference type="SUPFAM" id="SSF46955">
    <property type="entry name" value="Putative DNA-binding domain"/>
    <property type="match status" value="1"/>
</dbReference>